<dbReference type="EMBL" id="ACVQ01000001">
    <property type="protein sequence ID" value="EET80874.1"/>
    <property type="molecule type" value="Genomic_DNA"/>
</dbReference>
<protein>
    <submittedName>
        <fullName evidence="1">Uncharacterized protein</fullName>
    </submittedName>
</protein>
<dbReference type="AlphaFoldDB" id="C6RCK0"/>
<dbReference type="Proteomes" id="UP000003107">
    <property type="component" value="Unassembled WGS sequence"/>
</dbReference>
<evidence type="ECO:0000313" key="2">
    <source>
        <dbReference type="Proteomes" id="UP000003107"/>
    </source>
</evidence>
<dbReference type="eggNOG" id="ENOG50300X6">
    <property type="taxonomic scope" value="Bacteria"/>
</dbReference>
<evidence type="ECO:0000313" key="1">
    <source>
        <dbReference type="EMBL" id="EET80874.1"/>
    </source>
</evidence>
<proteinExistence type="predicted"/>
<reference evidence="1 2" key="1">
    <citation type="submission" date="2009-07" db="EMBL/GenBank/DDBJ databases">
        <authorList>
            <person name="Madupu R."/>
            <person name="Sebastian Y."/>
            <person name="Durkin A.S."/>
            <person name="Torralba M."/>
            <person name="Methe B."/>
            <person name="Sutton G.G."/>
            <person name="Strausberg R.L."/>
            <person name="Nelson K.E."/>
        </authorList>
    </citation>
    <scope>NUCLEOTIDE SEQUENCE [LARGE SCALE GENOMIC DNA]</scope>
    <source>
        <strain evidence="1 2">RM3277</strain>
    </source>
</reference>
<comment type="caution">
    <text evidence="1">The sequence shown here is derived from an EMBL/GenBank/DDBJ whole genome shotgun (WGS) entry which is preliminary data.</text>
</comment>
<sequence length="107" mass="11874">MATLAMAVNLSSVNPPRKRFATDLYGKFDDEPSKMTAKSVKFKRETQAKTPALPQIKFDPNANLNRVKNLTDQAVRAANQTLANLTRSVACKTSVKFSFKFNPKAPK</sequence>
<dbReference type="STRING" id="553219.CAMSH0001_2376"/>
<keyword evidence="2" id="KW-1185">Reference proteome</keyword>
<name>C6RCK0_9BACT</name>
<accession>C6RCK0</accession>
<gene>
    <name evidence="1" type="ORF">CAMSH0001_2376</name>
</gene>
<organism evidence="1 2">
    <name type="scientific">Campylobacter showae RM3277</name>
    <dbReference type="NCBI Taxonomy" id="553219"/>
    <lineage>
        <taxon>Bacteria</taxon>
        <taxon>Pseudomonadati</taxon>
        <taxon>Campylobacterota</taxon>
        <taxon>Epsilonproteobacteria</taxon>
        <taxon>Campylobacterales</taxon>
        <taxon>Campylobacteraceae</taxon>
        <taxon>Campylobacter</taxon>
    </lineage>
</organism>